<dbReference type="InterPro" id="IPR045174">
    <property type="entry name" value="Dof"/>
</dbReference>
<name>A0AAN9KNH8_CLITE</name>
<evidence type="ECO:0000256" key="8">
    <source>
        <dbReference type="PROSITE-ProRule" id="PRU00071"/>
    </source>
</evidence>
<evidence type="ECO:0000256" key="10">
    <source>
        <dbReference type="SAM" id="MobiDB-lite"/>
    </source>
</evidence>
<evidence type="ECO:0000256" key="3">
    <source>
        <dbReference type="ARBA" id="ARBA00022833"/>
    </source>
</evidence>
<evidence type="ECO:0000259" key="11">
    <source>
        <dbReference type="PROSITE" id="PS50884"/>
    </source>
</evidence>
<comment type="caution">
    <text evidence="12">The sequence shown here is derived from an EMBL/GenBank/DDBJ whole genome shotgun (WGS) entry which is preliminary data.</text>
</comment>
<keyword evidence="6 9" id="KW-0804">Transcription</keyword>
<feature type="compositionally biased region" description="Low complexity" evidence="10">
    <location>
        <begin position="85"/>
        <end position="107"/>
    </location>
</feature>
<keyword evidence="13" id="KW-1185">Reference proteome</keyword>
<dbReference type="EMBL" id="JAYKXN010000001">
    <property type="protein sequence ID" value="KAK7319706.1"/>
    <property type="molecule type" value="Genomic_DNA"/>
</dbReference>
<dbReference type="PROSITE" id="PS50884">
    <property type="entry name" value="ZF_DOF_2"/>
    <property type="match status" value="1"/>
</dbReference>
<proteinExistence type="predicted"/>
<reference evidence="12 13" key="1">
    <citation type="submission" date="2024-01" db="EMBL/GenBank/DDBJ databases">
        <title>The genomes of 5 underutilized Papilionoideae crops provide insights into root nodulation and disease resistance.</title>
        <authorList>
            <person name="Yuan L."/>
        </authorList>
    </citation>
    <scope>NUCLEOTIDE SEQUENCE [LARGE SCALE GENOMIC DNA]</scope>
    <source>
        <strain evidence="12">LY-2023</strain>
        <tissue evidence="12">Leaf</tissue>
    </source>
</reference>
<evidence type="ECO:0000256" key="2">
    <source>
        <dbReference type="ARBA" id="ARBA00022771"/>
    </source>
</evidence>
<accession>A0AAN9KNH8</accession>
<dbReference type="GO" id="GO:0005634">
    <property type="term" value="C:nucleus"/>
    <property type="evidence" value="ECO:0007669"/>
    <property type="project" value="UniProtKB-SubCell"/>
</dbReference>
<dbReference type="AlphaFoldDB" id="A0AAN9KNH8"/>
<feature type="compositionally biased region" description="Basic and acidic residues" evidence="10">
    <location>
        <begin position="1"/>
        <end position="13"/>
    </location>
</feature>
<evidence type="ECO:0000256" key="7">
    <source>
        <dbReference type="ARBA" id="ARBA00023242"/>
    </source>
</evidence>
<dbReference type="InterPro" id="IPR003851">
    <property type="entry name" value="Znf_Dof"/>
</dbReference>
<feature type="domain" description="Dof-type" evidence="11">
    <location>
        <begin position="27"/>
        <end position="81"/>
    </location>
</feature>
<evidence type="ECO:0000256" key="9">
    <source>
        <dbReference type="RuleBase" id="RU369094"/>
    </source>
</evidence>
<feature type="region of interest" description="Disordered" evidence="10">
    <location>
        <begin position="1"/>
        <end position="29"/>
    </location>
</feature>
<organism evidence="12 13">
    <name type="scientific">Clitoria ternatea</name>
    <name type="common">Butterfly pea</name>
    <dbReference type="NCBI Taxonomy" id="43366"/>
    <lineage>
        <taxon>Eukaryota</taxon>
        <taxon>Viridiplantae</taxon>
        <taxon>Streptophyta</taxon>
        <taxon>Embryophyta</taxon>
        <taxon>Tracheophyta</taxon>
        <taxon>Spermatophyta</taxon>
        <taxon>Magnoliopsida</taxon>
        <taxon>eudicotyledons</taxon>
        <taxon>Gunneridae</taxon>
        <taxon>Pentapetalae</taxon>
        <taxon>rosids</taxon>
        <taxon>fabids</taxon>
        <taxon>Fabales</taxon>
        <taxon>Fabaceae</taxon>
        <taxon>Papilionoideae</taxon>
        <taxon>50 kb inversion clade</taxon>
        <taxon>NPAAA clade</taxon>
        <taxon>indigoferoid/millettioid clade</taxon>
        <taxon>Phaseoleae</taxon>
        <taxon>Clitoria</taxon>
    </lineage>
</organism>
<dbReference type="GO" id="GO:0008270">
    <property type="term" value="F:zinc ion binding"/>
    <property type="evidence" value="ECO:0007669"/>
    <property type="project" value="UniProtKB-KW"/>
</dbReference>
<keyword evidence="3 9" id="KW-0862">Zinc</keyword>
<evidence type="ECO:0000256" key="1">
    <source>
        <dbReference type="ARBA" id="ARBA00022723"/>
    </source>
</evidence>
<sequence length="271" mass="29201">MEQEAGERTEEMINRQPQRQAPQHQNKRCPRCDSLNTKFCYFNNYSLSQPRHFCKSCKRYWTHGGTFRNIPIGGGSRRGKRARISSSSSSNPLLQQPQPNSTTLLRPSPSPPSLVPSSTITYNQLGGTGVGVGVRGGLLSSLAAVHSLNPSQPFTNVTPGSSNSALLSSFTSASSLQPRTRFESLYPSEQGLVPTTNIASQSGHWPQSLINNIAAATTATNQRASADASLWSTIGSGASIGGNSELNNVRGGRSSFLIPNRWTDLPRFGPQ</sequence>
<dbReference type="PROSITE" id="PS01361">
    <property type="entry name" value="ZF_DOF_1"/>
    <property type="match status" value="1"/>
</dbReference>
<keyword evidence="7 8" id="KW-0539">Nucleus</keyword>
<keyword evidence="5 8" id="KW-0238">DNA-binding</keyword>
<dbReference type="GO" id="GO:0003677">
    <property type="term" value="F:DNA binding"/>
    <property type="evidence" value="ECO:0007669"/>
    <property type="project" value="UniProtKB-UniRule"/>
</dbReference>
<keyword evidence="4 9" id="KW-0805">Transcription regulation</keyword>
<protein>
    <recommendedName>
        <fullName evidence="9">Dof zinc finger protein</fullName>
    </recommendedName>
</protein>
<dbReference type="Pfam" id="PF02701">
    <property type="entry name" value="Zn_ribbon_Dof"/>
    <property type="match status" value="1"/>
</dbReference>
<evidence type="ECO:0000256" key="4">
    <source>
        <dbReference type="ARBA" id="ARBA00023015"/>
    </source>
</evidence>
<evidence type="ECO:0000256" key="6">
    <source>
        <dbReference type="ARBA" id="ARBA00023163"/>
    </source>
</evidence>
<evidence type="ECO:0000256" key="5">
    <source>
        <dbReference type="ARBA" id="ARBA00023125"/>
    </source>
</evidence>
<evidence type="ECO:0000313" key="12">
    <source>
        <dbReference type="EMBL" id="KAK7319706.1"/>
    </source>
</evidence>
<comment type="function">
    <text evidence="9">Transcription factor that binds specifically to a 5'-AA[AG]G-3' consensus core sequence.</text>
</comment>
<dbReference type="PANTHER" id="PTHR31992">
    <property type="entry name" value="DOF ZINC FINGER PROTEIN DOF1.4-RELATED"/>
    <property type="match status" value="1"/>
</dbReference>
<keyword evidence="1 9" id="KW-0479">Metal-binding</keyword>
<dbReference type="GO" id="GO:0003700">
    <property type="term" value="F:DNA-binding transcription factor activity"/>
    <property type="evidence" value="ECO:0007669"/>
    <property type="project" value="UniProtKB-UniRule"/>
</dbReference>
<dbReference type="Proteomes" id="UP001359559">
    <property type="component" value="Unassembled WGS sequence"/>
</dbReference>
<keyword evidence="2 8" id="KW-0863">Zinc-finger</keyword>
<feature type="compositionally biased region" description="Polar residues" evidence="10">
    <location>
        <begin position="15"/>
        <end position="24"/>
    </location>
</feature>
<comment type="subcellular location">
    <subcellularLocation>
        <location evidence="8 9">Nucleus</location>
    </subcellularLocation>
</comment>
<gene>
    <name evidence="12" type="ORF">RJT34_04431</name>
</gene>
<evidence type="ECO:0000313" key="13">
    <source>
        <dbReference type="Proteomes" id="UP001359559"/>
    </source>
</evidence>
<feature type="region of interest" description="Disordered" evidence="10">
    <location>
        <begin position="68"/>
        <end position="117"/>
    </location>
</feature>